<keyword evidence="2" id="KW-1185">Reference proteome</keyword>
<evidence type="ECO:0000313" key="1">
    <source>
        <dbReference type="EMBL" id="EGC31273.1"/>
    </source>
</evidence>
<organism evidence="1 2">
    <name type="scientific">Dictyostelium purpureum</name>
    <name type="common">Slime mold</name>
    <dbReference type="NCBI Taxonomy" id="5786"/>
    <lineage>
        <taxon>Eukaryota</taxon>
        <taxon>Amoebozoa</taxon>
        <taxon>Evosea</taxon>
        <taxon>Eumycetozoa</taxon>
        <taxon>Dictyostelia</taxon>
        <taxon>Dictyosteliales</taxon>
        <taxon>Dictyosteliaceae</taxon>
        <taxon>Dictyostelium</taxon>
    </lineage>
</organism>
<reference evidence="2" key="1">
    <citation type="journal article" date="2011" name="Genome Biol.">
        <title>Comparative genomics of the social amoebae Dictyostelium discoideum and Dictyostelium purpureum.</title>
        <authorList>
            <consortium name="US DOE Joint Genome Institute (JGI-PGF)"/>
            <person name="Sucgang R."/>
            <person name="Kuo A."/>
            <person name="Tian X."/>
            <person name="Salerno W."/>
            <person name="Parikh A."/>
            <person name="Feasley C.L."/>
            <person name="Dalin E."/>
            <person name="Tu H."/>
            <person name="Huang E."/>
            <person name="Barry K."/>
            <person name="Lindquist E."/>
            <person name="Shapiro H."/>
            <person name="Bruce D."/>
            <person name="Schmutz J."/>
            <person name="Salamov A."/>
            <person name="Fey P."/>
            <person name="Gaudet P."/>
            <person name="Anjard C."/>
            <person name="Babu M.M."/>
            <person name="Basu S."/>
            <person name="Bushmanova Y."/>
            <person name="van der Wel H."/>
            <person name="Katoh-Kurasawa M."/>
            <person name="Dinh C."/>
            <person name="Coutinho P.M."/>
            <person name="Saito T."/>
            <person name="Elias M."/>
            <person name="Schaap P."/>
            <person name="Kay R.R."/>
            <person name="Henrissat B."/>
            <person name="Eichinger L."/>
            <person name="Rivero F."/>
            <person name="Putnam N.H."/>
            <person name="West C.M."/>
            <person name="Loomis W.F."/>
            <person name="Chisholm R.L."/>
            <person name="Shaulsky G."/>
            <person name="Strassmann J.E."/>
            <person name="Queller D.C."/>
            <person name="Kuspa A."/>
            <person name="Grigoriev I.V."/>
        </authorList>
    </citation>
    <scope>NUCLEOTIDE SEQUENCE [LARGE SCALE GENOMIC DNA]</scope>
    <source>
        <strain evidence="2">QSDP1</strain>
    </source>
</reference>
<protein>
    <submittedName>
        <fullName evidence="1">Expressed protein</fullName>
    </submittedName>
</protein>
<dbReference type="AlphaFoldDB" id="F0ZXS0"/>
<accession>F0ZXS0</accession>
<evidence type="ECO:0000313" key="2">
    <source>
        <dbReference type="Proteomes" id="UP000001064"/>
    </source>
</evidence>
<name>F0ZXS0_DICPU</name>
<dbReference type="RefSeq" id="XP_003292218.1">
    <property type="nucleotide sequence ID" value="XM_003292170.1"/>
</dbReference>
<dbReference type="InParanoid" id="F0ZXS0"/>
<dbReference type="Proteomes" id="UP000001064">
    <property type="component" value="Unassembled WGS sequence"/>
</dbReference>
<dbReference type="GeneID" id="10505949"/>
<sequence>MYRKLVILLFVFVYGVLGIVVDNILEKTVEVSLSSFTKNGQTKSFYISPGKNEIFARDENLKNVLVVKSIEENIYEGILVGKDCQVLIYKENGRHYLYSYDPIKGDQVLVKVGEVKNKRIEINQLVSFS</sequence>
<dbReference type="VEuPathDB" id="AmoebaDB:DICPUDRAFT_92822"/>
<gene>
    <name evidence="1" type="ORF">DICPUDRAFT_92822</name>
</gene>
<dbReference type="EMBL" id="GL871265">
    <property type="protein sequence ID" value="EGC31273.1"/>
    <property type="molecule type" value="Genomic_DNA"/>
</dbReference>
<proteinExistence type="predicted"/>
<dbReference type="KEGG" id="dpp:DICPUDRAFT_92822"/>